<dbReference type="PROSITE" id="PS51186">
    <property type="entry name" value="GNAT"/>
    <property type="match status" value="1"/>
</dbReference>
<dbReference type="PANTHER" id="PTHR30602">
    <property type="entry name" value="AMINO-ACID ACETYLTRANSFERASE"/>
    <property type="match status" value="1"/>
</dbReference>
<protein>
    <submittedName>
        <fullName evidence="4">Acetyltransferase, GNAT-family</fullName>
    </submittedName>
</protein>
<proteinExistence type="predicted"/>
<evidence type="ECO:0000256" key="2">
    <source>
        <dbReference type="ARBA" id="ARBA00023315"/>
    </source>
</evidence>
<dbReference type="InterPro" id="IPR010167">
    <property type="entry name" value="NH2A_AcTrfase"/>
</dbReference>
<keyword evidence="1" id="KW-0808">Transferase</keyword>
<accession>A0A975B734</accession>
<dbReference type="CDD" id="cd04301">
    <property type="entry name" value="NAT_SF"/>
    <property type="match status" value="1"/>
</dbReference>
<evidence type="ECO:0000259" key="3">
    <source>
        <dbReference type="PROSITE" id="PS51186"/>
    </source>
</evidence>
<gene>
    <name evidence="4" type="ORF">dnl_23360</name>
</gene>
<dbReference type="GO" id="GO:0005737">
    <property type="term" value="C:cytoplasm"/>
    <property type="evidence" value="ECO:0007669"/>
    <property type="project" value="InterPro"/>
</dbReference>
<dbReference type="RefSeq" id="WP_207691727.1">
    <property type="nucleotide sequence ID" value="NZ_CP061799.1"/>
</dbReference>
<evidence type="ECO:0000313" key="5">
    <source>
        <dbReference type="Proteomes" id="UP000663720"/>
    </source>
</evidence>
<dbReference type="PANTHER" id="PTHR30602:SF12">
    <property type="entry name" value="AMINO-ACID ACETYLTRANSFERASE NAGS1, CHLOROPLASTIC-RELATED"/>
    <property type="match status" value="1"/>
</dbReference>
<dbReference type="InterPro" id="IPR000182">
    <property type="entry name" value="GNAT_dom"/>
</dbReference>
<reference evidence="4" key="1">
    <citation type="journal article" date="2021" name="Microb. Physiol.">
        <title>Proteogenomic Insights into the Physiology of Marine, Sulfate-Reducing, Filamentous Desulfonema limicola and Desulfonema magnum.</title>
        <authorList>
            <person name="Schnaars V."/>
            <person name="Wohlbrand L."/>
            <person name="Scheve S."/>
            <person name="Hinrichs C."/>
            <person name="Reinhardt R."/>
            <person name="Rabus R."/>
        </authorList>
    </citation>
    <scope>NUCLEOTIDE SEQUENCE</scope>
    <source>
        <strain evidence="4">5ac10</strain>
    </source>
</reference>
<dbReference type="NCBIfam" id="NF005840">
    <property type="entry name" value="PRK07757.1"/>
    <property type="match status" value="1"/>
</dbReference>
<name>A0A975B734_9BACT</name>
<dbReference type="EMBL" id="CP061799">
    <property type="protein sequence ID" value="QTA80050.1"/>
    <property type="molecule type" value="Genomic_DNA"/>
</dbReference>
<dbReference type="InterPro" id="IPR016181">
    <property type="entry name" value="Acyl_CoA_acyltransferase"/>
</dbReference>
<feature type="domain" description="N-acetyltransferase" evidence="3">
    <location>
        <begin position="1"/>
        <end position="153"/>
    </location>
</feature>
<dbReference type="GO" id="GO:0006526">
    <property type="term" value="P:L-arginine biosynthetic process"/>
    <property type="evidence" value="ECO:0007669"/>
    <property type="project" value="InterPro"/>
</dbReference>
<dbReference type="KEGG" id="dli:dnl_23360"/>
<dbReference type="Proteomes" id="UP000663720">
    <property type="component" value="Chromosome"/>
</dbReference>
<keyword evidence="5" id="KW-1185">Reference proteome</keyword>
<dbReference type="SUPFAM" id="SSF55729">
    <property type="entry name" value="Acyl-CoA N-acyltransferases (Nat)"/>
    <property type="match status" value="1"/>
</dbReference>
<organism evidence="4 5">
    <name type="scientific">Desulfonema limicola</name>
    <dbReference type="NCBI Taxonomy" id="45656"/>
    <lineage>
        <taxon>Bacteria</taxon>
        <taxon>Pseudomonadati</taxon>
        <taxon>Thermodesulfobacteriota</taxon>
        <taxon>Desulfobacteria</taxon>
        <taxon>Desulfobacterales</taxon>
        <taxon>Desulfococcaceae</taxon>
        <taxon>Desulfonema</taxon>
    </lineage>
</organism>
<evidence type="ECO:0000256" key="1">
    <source>
        <dbReference type="ARBA" id="ARBA00022679"/>
    </source>
</evidence>
<keyword evidence="2" id="KW-0012">Acyltransferase</keyword>
<evidence type="ECO:0000313" key="4">
    <source>
        <dbReference type="EMBL" id="QTA80050.1"/>
    </source>
</evidence>
<dbReference type="AlphaFoldDB" id="A0A975B734"/>
<dbReference type="GO" id="GO:0004042">
    <property type="term" value="F:L-glutamate N-acetyltransferase activity"/>
    <property type="evidence" value="ECO:0007669"/>
    <property type="project" value="InterPro"/>
</dbReference>
<sequence length="153" mass="17536">MKYRKATIEDIKSIHALLHKYQHQGDLIPRSLSELYGCVRDFSVAIEPGTNKIIACCALQFCWEDLAEVRSLVVETEHRQKKTASKLVEICLNEAVNFGMTKIFALTFKPDFFQKFGFTLIDRSELPIKIWADCMHCVKFPDCEGIAMMKALD</sequence>
<dbReference type="Gene3D" id="3.40.630.30">
    <property type="match status" value="1"/>
</dbReference>
<dbReference type="Pfam" id="PF00583">
    <property type="entry name" value="Acetyltransf_1"/>
    <property type="match status" value="1"/>
</dbReference>